<dbReference type="GO" id="GO:0016301">
    <property type="term" value="F:kinase activity"/>
    <property type="evidence" value="ECO:0007669"/>
    <property type="project" value="UniProtKB-KW"/>
</dbReference>
<proteinExistence type="inferred from homology"/>
<keyword evidence="7" id="KW-1185">Reference proteome</keyword>
<feature type="domain" description="ABC1 atypical kinase-like" evidence="5">
    <location>
        <begin position="93"/>
        <end position="309"/>
    </location>
</feature>
<reference evidence="7" key="1">
    <citation type="journal article" date="2019" name="Int. J. Syst. Evol. Microbiol.">
        <title>The Global Catalogue of Microorganisms (GCM) 10K type strain sequencing project: providing services to taxonomists for standard genome sequencing and annotation.</title>
        <authorList>
            <consortium name="The Broad Institute Genomics Platform"/>
            <consortium name="The Broad Institute Genome Sequencing Center for Infectious Disease"/>
            <person name="Wu L."/>
            <person name="Ma J."/>
        </authorList>
    </citation>
    <scope>NUCLEOTIDE SEQUENCE [LARGE SCALE GENOMIC DNA]</scope>
    <source>
        <strain evidence="7">CGMCC 4.7382</strain>
    </source>
</reference>
<dbReference type="PANTHER" id="PTHR43851:SF3">
    <property type="entry name" value="COENZYME Q8"/>
    <property type="match status" value="1"/>
</dbReference>
<dbReference type="CDD" id="cd13970">
    <property type="entry name" value="ABC1_ADCK3"/>
    <property type="match status" value="1"/>
</dbReference>
<dbReference type="InterPro" id="IPR051409">
    <property type="entry name" value="Atypical_kinase_ADCK"/>
</dbReference>
<evidence type="ECO:0000256" key="3">
    <source>
        <dbReference type="ARBA" id="ARBA00022741"/>
    </source>
</evidence>
<comment type="similarity">
    <text evidence="1">Belongs to the protein kinase superfamily. ADCK protein kinase family.</text>
</comment>
<dbReference type="EMBL" id="JBHTBH010000003">
    <property type="protein sequence ID" value="MFC7327694.1"/>
    <property type="molecule type" value="Genomic_DNA"/>
</dbReference>
<dbReference type="Pfam" id="PF03109">
    <property type="entry name" value="ABC1"/>
    <property type="match status" value="1"/>
</dbReference>
<dbReference type="SUPFAM" id="SSF56112">
    <property type="entry name" value="Protein kinase-like (PK-like)"/>
    <property type="match status" value="1"/>
</dbReference>
<keyword evidence="4" id="KW-0067">ATP-binding</keyword>
<keyword evidence="6" id="KW-0418">Kinase</keyword>
<name>A0ABW2KEY1_9ACTN</name>
<gene>
    <name evidence="6" type="ORF">ACFQRF_08045</name>
</gene>
<comment type="caution">
    <text evidence="6">The sequence shown here is derived from an EMBL/GenBank/DDBJ whole genome shotgun (WGS) entry which is preliminary data.</text>
</comment>
<keyword evidence="3" id="KW-0547">Nucleotide-binding</keyword>
<evidence type="ECO:0000256" key="1">
    <source>
        <dbReference type="ARBA" id="ARBA00009670"/>
    </source>
</evidence>
<evidence type="ECO:0000259" key="5">
    <source>
        <dbReference type="Pfam" id="PF03109"/>
    </source>
</evidence>
<dbReference type="Proteomes" id="UP001596540">
    <property type="component" value="Unassembled WGS sequence"/>
</dbReference>
<sequence>MTDLPRRAFTRTARLASLPLGYAGRTTIGLGRRIGGRSADEVSEDVHRRTAEHVFEVLGDLKGGAMKLGQALSIFEAALPDELAEPYRATLTRLQEAAPAMPPDTVQEVLRDSLGPDWRRLFRFFPDEPAAAASIGQVHRAVWHDGREVAVKVQYPGAHRALLSDFHQLARISRMLTLIMPGLEVRPLLAELKDRIVEEVDYGLEADAQTGFADAYAGDPDIAVPEVLAGCDRVLVTEWLTGRPLSAVIADGDRRERDHAGLLYTRFLFSGPERAGLLHADPHPGNFRLLPDGRLAVLDFGAVNRLPDGLPPAFGRLVSIGLRGDAATVVRGLVDEGFLSADSRVEPEAVLEFLMPSAEPARNERFAFSRDWLRSEARRLTRRQPDSVLRELNLPPSYLLIHRVVMAATGVLCQLEAEVPVRAELERWVPGFREGPVVERP</sequence>
<dbReference type="PANTHER" id="PTHR43851">
    <property type="match status" value="1"/>
</dbReference>
<organism evidence="6 7">
    <name type="scientific">Marinactinospora rubrisoli</name>
    <dbReference type="NCBI Taxonomy" id="2715399"/>
    <lineage>
        <taxon>Bacteria</taxon>
        <taxon>Bacillati</taxon>
        <taxon>Actinomycetota</taxon>
        <taxon>Actinomycetes</taxon>
        <taxon>Streptosporangiales</taxon>
        <taxon>Nocardiopsidaceae</taxon>
        <taxon>Marinactinospora</taxon>
    </lineage>
</organism>
<accession>A0ABW2KEY1</accession>
<evidence type="ECO:0000313" key="7">
    <source>
        <dbReference type="Proteomes" id="UP001596540"/>
    </source>
</evidence>
<protein>
    <submittedName>
        <fullName evidence="6">ABC1 kinase family protein</fullName>
    </submittedName>
</protein>
<dbReference type="InterPro" id="IPR034646">
    <property type="entry name" value="ADCK3_dom"/>
</dbReference>
<keyword evidence="2" id="KW-0808">Transferase</keyword>
<evidence type="ECO:0000256" key="4">
    <source>
        <dbReference type="ARBA" id="ARBA00022840"/>
    </source>
</evidence>
<dbReference type="InterPro" id="IPR004147">
    <property type="entry name" value="ABC1_dom"/>
</dbReference>
<evidence type="ECO:0000313" key="6">
    <source>
        <dbReference type="EMBL" id="MFC7327694.1"/>
    </source>
</evidence>
<evidence type="ECO:0000256" key="2">
    <source>
        <dbReference type="ARBA" id="ARBA00022679"/>
    </source>
</evidence>
<dbReference type="RefSeq" id="WP_379870123.1">
    <property type="nucleotide sequence ID" value="NZ_JBHTBH010000003.1"/>
</dbReference>
<dbReference type="InterPro" id="IPR011009">
    <property type="entry name" value="Kinase-like_dom_sf"/>
</dbReference>